<reference evidence="5" key="1">
    <citation type="submission" date="2020-10" db="EMBL/GenBank/DDBJ databases">
        <authorList>
            <person name="Kikuchi T."/>
        </authorList>
    </citation>
    <scope>NUCLEOTIDE SEQUENCE</scope>
    <source>
        <strain evidence="5">NKZ352</strain>
    </source>
</reference>
<evidence type="ECO:0000256" key="1">
    <source>
        <dbReference type="ARBA" id="ARBA00022737"/>
    </source>
</evidence>
<dbReference type="PANTHER" id="PTHR24637:SF362">
    <property type="entry name" value="COL_CUTICLE_N DOMAIN-CONTAINING PROTEIN"/>
    <property type="match status" value="1"/>
</dbReference>
<evidence type="ECO:0000313" key="5">
    <source>
        <dbReference type="EMBL" id="CAD6191557.1"/>
    </source>
</evidence>
<evidence type="ECO:0000256" key="3">
    <source>
        <dbReference type="SAM" id="MobiDB-lite"/>
    </source>
</evidence>
<evidence type="ECO:0000313" key="6">
    <source>
        <dbReference type="Proteomes" id="UP000835052"/>
    </source>
</evidence>
<evidence type="ECO:0000256" key="4">
    <source>
        <dbReference type="SAM" id="Phobius"/>
    </source>
</evidence>
<dbReference type="Proteomes" id="UP000835052">
    <property type="component" value="Unassembled WGS sequence"/>
</dbReference>
<protein>
    <recommendedName>
        <fullName evidence="7">Nematode cuticle collagen N-terminal domain-containing protein</fullName>
    </recommendedName>
</protein>
<comment type="caution">
    <text evidence="5">The sequence shown here is derived from an EMBL/GenBank/DDBJ whole genome shotgun (WGS) entry which is preliminary data.</text>
</comment>
<accession>A0A8S1H8F1</accession>
<evidence type="ECO:0000256" key="2">
    <source>
        <dbReference type="ARBA" id="ARBA00023157"/>
    </source>
</evidence>
<feature type="region of interest" description="Disordered" evidence="3">
    <location>
        <begin position="166"/>
        <end position="276"/>
    </location>
</feature>
<dbReference type="OrthoDB" id="8964326at2759"/>
<proteinExistence type="predicted"/>
<keyword evidence="4" id="KW-0472">Membrane</keyword>
<organism evidence="5 6">
    <name type="scientific">Caenorhabditis auriculariae</name>
    <dbReference type="NCBI Taxonomy" id="2777116"/>
    <lineage>
        <taxon>Eukaryota</taxon>
        <taxon>Metazoa</taxon>
        <taxon>Ecdysozoa</taxon>
        <taxon>Nematoda</taxon>
        <taxon>Chromadorea</taxon>
        <taxon>Rhabditida</taxon>
        <taxon>Rhabditina</taxon>
        <taxon>Rhabditomorpha</taxon>
        <taxon>Rhabditoidea</taxon>
        <taxon>Rhabditidae</taxon>
        <taxon>Peloderinae</taxon>
        <taxon>Caenorhabditis</taxon>
    </lineage>
</organism>
<evidence type="ECO:0008006" key="7">
    <source>
        <dbReference type="Google" id="ProtNLM"/>
    </source>
</evidence>
<sequence length="322" mass="34041">MSLTPWVFRWTSVTAVLGTAAIGIQLSLLPLFFAELKDLRSTFDNEMRESLSLLESSYALLSPNRLKRRTFRVEKRATNAKSNFDEYEDISIDEPTSSEPLLLPACPIEQNKCPAGPPGPRGTRGLPGKAGLDGYNGLEGHRASDIPVNEQQIFCTVCPMGREGRTGPIGKRGSAGLPGADGVTGMSGRNGQPGSPGEQGVPGVPGINGKRGERGQIGMNVKIMPKRGRKGPPGIAGPPGPAGQTGNHNLIRGKAGVQGRNGRRGNSGKPGILGEAGEIGTRGADGTRYCNCNELMGMSIKAAQNFAYEQISKSIVNDYENT</sequence>
<keyword evidence="1" id="KW-0677">Repeat</keyword>
<feature type="transmembrane region" description="Helical" evidence="4">
    <location>
        <begin position="12"/>
        <end position="33"/>
    </location>
</feature>
<keyword evidence="4" id="KW-0812">Transmembrane</keyword>
<dbReference type="PANTHER" id="PTHR24637">
    <property type="entry name" value="COLLAGEN"/>
    <property type="match status" value="1"/>
</dbReference>
<dbReference type="InterPro" id="IPR008160">
    <property type="entry name" value="Collagen"/>
</dbReference>
<keyword evidence="6" id="KW-1185">Reference proteome</keyword>
<keyword evidence="4" id="KW-1133">Transmembrane helix</keyword>
<dbReference type="EMBL" id="CAJGYM010000022">
    <property type="protein sequence ID" value="CAD6191557.1"/>
    <property type="molecule type" value="Genomic_DNA"/>
</dbReference>
<gene>
    <name evidence="5" type="ORF">CAUJ_LOCUS7476</name>
</gene>
<dbReference type="Pfam" id="PF01391">
    <property type="entry name" value="Collagen"/>
    <property type="match status" value="2"/>
</dbReference>
<dbReference type="AlphaFoldDB" id="A0A8S1H8F1"/>
<keyword evidence="2" id="KW-1015">Disulfide bond</keyword>
<name>A0A8S1H8F1_9PELO</name>